<dbReference type="Proteomes" id="UP000198807">
    <property type="component" value="Unassembled WGS sequence"/>
</dbReference>
<dbReference type="OrthoDB" id="5293556at2"/>
<evidence type="ECO:0000256" key="3">
    <source>
        <dbReference type="ARBA" id="ARBA00023163"/>
    </source>
</evidence>
<proteinExistence type="predicted"/>
<evidence type="ECO:0000313" key="7">
    <source>
        <dbReference type="Proteomes" id="UP000198807"/>
    </source>
</evidence>
<reference evidence="7" key="1">
    <citation type="submission" date="2016-10" db="EMBL/GenBank/DDBJ databases">
        <authorList>
            <person name="Varghese N."/>
            <person name="Submissions S."/>
        </authorList>
    </citation>
    <scope>NUCLEOTIDE SEQUENCE [LARGE SCALE GENOMIC DNA]</scope>
    <source>
        <strain evidence="7">CGMCC 1.9150</strain>
    </source>
</reference>
<sequence>MSQRQHLPADERRERTVEAVIELCGREEPATLTTGRIARRMGVTQGALFRHFPSKEAIWEAAVAWIAERLMARVAAAAEGIEDPLAALEAMFLAHVAFIAEHPGVPRLLMGQLQHPRPTVASCLVRELMERYRRRLLGLLGEARRRGQLRPGLDLDVAATQFIGCVQGLVLQSLIANDVAGIVDRAPAAFDLYRYGIRADAGGDA</sequence>
<keyword evidence="2 4" id="KW-0238">DNA-binding</keyword>
<evidence type="ECO:0000256" key="1">
    <source>
        <dbReference type="ARBA" id="ARBA00023015"/>
    </source>
</evidence>
<keyword evidence="1" id="KW-0805">Transcription regulation</keyword>
<organism evidence="6 7">
    <name type="scientific">Halomonas daqiaonensis</name>
    <dbReference type="NCBI Taxonomy" id="650850"/>
    <lineage>
        <taxon>Bacteria</taxon>
        <taxon>Pseudomonadati</taxon>
        <taxon>Pseudomonadota</taxon>
        <taxon>Gammaproteobacteria</taxon>
        <taxon>Oceanospirillales</taxon>
        <taxon>Halomonadaceae</taxon>
        <taxon>Halomonas</taxon>
    </lineage>
</organism>
<protein>
    <submittedName>
        <fullName evidence="6">Transcriptional regulator, TetR family</fullName>
    </submittedName>
</protein>
<feature type="domain" description="HTH tetR-type" evidence="5">
    <location>
        <begin position="10"/>
        <end position="70"/>
    </location>
</feature>
<gene>
    <name evidence="6" type="ORF">SAMN04488129_10485</name>
</gene>
<accession>A0A1H7JP52</accession>
<evidence type="ECO:0000256" key="4">
    <source>
        <dbReference type="PROSITE-ProRule" id="PRU00335"/>
    </source>
</evidence>
<dbReference type="RefSeq" id="WP_089710943.1">
    <property type="nucleotide sequence ID" value="NZ_FOBC01000004.1"/>
</dbReference>
<dbReference type="GO" id="GO:0003700">
    <property type="term" value="F:DNA-binding transcription factor activity"/>
    <property type="evidence" value="ECO:0007669"/>
    <property type="project" value="TreeGrafter"/>
</dbReference>
<dbReference type="PANTHER" id="PTHR30055:SF234">
    <property type="entry name" value="HTH-TYPE TRANSCRIPTIONAL REGULATOR BETI"/>
    <property type="match status" value="1"/>
</dbReference>
<name>A0A1H7JP52_9GAMM</name>
<dbReference type="InterPro" id="IPR009057">
    <property type="entry name" value="Homeodomain-like_sf"/>
</dbReference>
<dbReference type="Pfam" id="PF00440">
    <property type="entry name" value="TetR_N"/>
    <property type="match status" value="1"/>
</dbReference>
<keyword evidence="3" id="KW-0804">Transcription</keyword>
<keyword evidence="7" id="KW-1185">Reference proteome</keyword>
<dbReference type="Pfam" id="PF16925">
    <property type="entry name" value="TetR_C_13"/>
    <property type="match status" value="1"/>
</dbReference>
<dbReference type="InterPro" id="IPR001647">
    <property type="entry name" value="HTH_TetR"/>
</dbReference>
<dbReference type="Gene3D" id="1.10.357.10">
    <property type="entry name" value="Tetracycline Repressor, domain 2"/>
    <property type="match status" value="1"/>
</dbReference>
<dbReference type="AlphaFoldDB" id="A0A1H7JP52"/>
<dbReference type="PANTHER" id="PTHR30055">
    <property type="entry name" value="HTH-TYPE TRANSCRIPTIONAL REGULATOR RUTR"/>
    <property type="match status" value="1"/>
</dbReference>
<dbReference type="SUPFAM" id="SSF48498">
    <property type="entry name" value="Tetracyclin repressor-like, C-terminal domain"/>
    <property type="match status" value="1"/>
</dbReference>
<dbReference type="InterPro" id="IPR011075">
    <property type="entry name" value="TetR_C"/>
</dbReference>
<dbReference type="EMBL" id="FOBC01000004">
    <property type="protein sequence ID" value="SEK75265.1"/>
    <property type="molecule type" value="Genomic_DNA"/>
</dbReference>
<evidence type="ECO:0000313" key="6">
    <source>
        <dbReference type="EMBL" id="SEK75265.1"/>
    </source>
</evidence>
<feature type="DNA-binding region" description="H-T-H motif" evidence="4">
    <location>
        <begin position="33"/>
        <end position="52"/>
    </location>
</feature>
<dbReference type="InterPro" id="IPR050109">
    <property type="entry name" value="HTH-type_TetR-like_transc_reg"/>
</dbReference>
<evidence type="ECO:0000259" key="5">
    <source>
        <dbReference type="PROSITE" id="PS50977"/>
    </source>
</evidence>
<dbReference type="STRING" id="650850.SAMN04488129_10485"/>
<dbReference type="GO" id="GO:0000976">
    <property type="term" value="F:transcription cis-regulatory region binding"/>
    <property type="evidence" value="ECO:0007669"/>
    <property type="project" value="TreeGrafter"/>
</dbReference>
<dbReference type="PROSITE" id="PS50977">
    <property type="entry name" value="HTH_TETR_2"/>
    <property type="match status" value="1"/>
</dbReference>
<dbReference type="SUPFAM" id="SSF46689">
    <property type="entry name" value="Homeodomain-like"/>
    <property type="match status" value="1"/>
</dbReference>
<dbReference type="InterPro" id="IPR036271">
    <property type="entry name" value="Tet_transcr_reg_TetR-rel_C_sf"/>
</dbReference>
<evidence type="ECO:0000256" key="2">
    <source>
        <dbReference type="ARBA" id="ARBA00023125"/>
    </source>
</evidence>